<feature type="non-terminal residue" evidence="1">
    <location>
        <position position="1"/>
    </location>
</feature>
<evidence type="ECO:0008006" key="3">
    <source>
        <dbReference type="Google" id="ProtNLM"/>
    </source>
</evidence>
<dbReference type="EMBL" id="QJKJ01017752">
    <property type="protein sequence ID" value="RDX58180.1"/>
    <property type="molecule type" value="Genomic_DNA"/>
</dbReference>
<comment type="caution">
    <text evidence="1">The sequence shown here is derived from an EMBL/GenBank/DDBJ whole genome shotgun (WGS) entry which is preliminary data.</text>
</comment>
<sequence>MKREKEEGDGEAFVDWKMKVDEVLDCFDYDDYEKVKMVTYEFICYALVWWNQFSKEIREDQRRHVDTLLDLMRKIRWSRFVPTSYAWNLYNKL</sequence>
<name>A0A371E071_MUCPR</name>
<reference evidence="1" key="1">
    <citation type="submission" date="2018-05" db="EMBL/GenBank/DDBJ databases">
        <title>Draft genome of Mucuna pruriens seed.</title>
        <authorList>
            <person name="Nnadi N.E."/>
            <person name="Vos R."/>
            <person name="Hasami M.H."/>
            <person name="Devisetty U.K."/>
            <person name="Aguiy J.C."/>
        </authorList>
    </citation>
    <scope>NUCLEOTIDE SEQUENCE [LARGE SCALE GENOMIC DNA]</scope>
    <source>
        <strain evidence="1">JCA_2017</strain>
    </source>
</reference>
<dbReference type="Proteomes" id="UP000257109">
    <property type="component" value="Unassembled WGS sequence"/>
</dbReference>
<gene>
    <name evidence="1" type="ORF">CR513_62521</name>
</gene>
<dbReference type="AlphaFoldDB" id="A0A371E071"/>
<keyword evidence="2" id="KW-1185">Reference proteome</keyword>
<proteinExistence type="predicted"/>
<evidence type="ECO:0000313" key="1">
    <source>
        <dbReference type="EMBL" id="RDX58180.1"/>
    </source>
</evidence>
<protein>
    <recommendedName>
        <fullName evidence="3">Retrotransposon gag domain-containing protein</fullName>
    </recommendedName>
</protein>
<dbReference type="OrthoDB" id="1934635at2759"/>
<evidence type="ECO:0000313" key="2">
    <source>
        <dbReference type="Proteomes" id="UP000257109"/>
    </source>
</evidence>
<accession>A0A371E071</accession>
<organism evidence="1 2">
    <name type="scientific">Mucuna pruriens</name>
    <name type="common">Velvet bean</name>
    <name type="synonym">Dolichos pruriens</name>
    <dbReference type="NCBI Taxonomy" id="157652"/>
    <lineage>
        <taxon>Eukaryota</taxon>
        <taxon>Viridiplantae</taxon>
        <taxon>Streptophyta</taxon>
        <taxon>Embryophyta</taxon>
        <taxon>Tracheophyta</taxon>
        <taxon>Spermatophyta</taxon>
        <taxon>Magnoliopsida</taxon>
        <taxon>eudicotyledons</taxon>
        <taxon>Gunneridae</taxon>
        <taxon>Pentapetalae</taxon>
        <taxon>rosids</taxon>
        <taxon>fabids</taxon>
        <taxon>Fabales</taxon>
        <taxon>Fabaceae</taxon>
        <taxon>Papilionoideae</taxon>
        <taxon>50 kb inversion clade</taxon>
        <taxon>NPAAA clade</taxon>
        <taxon>indigoferoid/millettioid clade</taxon>
        <taxon>Phaseoleae</taxon>
        <taxon>Mucuna</taxon>
    </lineage>
</organism>